<feature type="signal peptide" evidence="2">
    <location>
        <begin position="1"/>
        <end position="21"/>
    </location>
</feature>
<comment type="caution">
    <text evidence="3">The sequence shown here is derived from an EMBL/GenBank/DDBJ whole genome shotgun (WGS) entry which is preliminary data.</text>
</comment>
<protein>
    <recommendedName>
        <fullName evidence="5">Secreted protein</fullName>
    </recommendedName>
</protein>
<organism evidence="3 4">
    <name type="scientific">Diaporthe helianthi</name>
    <dbReference type="NCBI Taxonomy" id="158607"/>
    <lineage>
        <taxon>Eukaryota</taxon>
        <taxon>Fungi</taxon>
        <taxon>Dikarya</taxon>
        <taxon>Ascomycota</taxon>
        <taxon>Pezizomycotina</taxon>
        <taxon>Sordariomycetes</taxon>
        <taxon>Sordariomycetidae</taxon>
        <taxon>Diaporthales</taxon>
        <taxon>Diaporthaceae</taxon>
        <taxon>Diaporthe</taxon>
    </lineage>
</organism>
<dbReference type="AlphaFoldDB" id="A0A2P5HV97"/>
<feature type="region of interest" description="Disordered" evidence="1">
    <location>
        <begin position="91"/>
        <end position="114"/>
    </location>
</feature>
<keyword evidence="2" id="KW-0732">Signal</keyword>
<proteinExistence type="predicted"/>
<accession>A0A2P5HV97</accession>
<reference evidence="3" key="1">
    <citation type="submission" date="2017-09" db="EMBL/GenBank/DDBJ databases">
        <title>Polyketide synthases of a Diaporthe helianthi virulent isolate.</title>
        <authorList>
            <person name="Baroncelli R."/>
        </authorList>
    </citation>
    <scope>NUCLEOTIDE SEQUENCE [LARGE SCALE GENOMIC DNA]</scope>
    <source>
        <strain evidence="3">7/96</strain>
    </source>
</reference>
<evidence type="ECO:0000313" key="3">
    <source>
        <dbReference type="EMBL" id="POS74177.1"/>
    </source>
</evidence>
<evidence type="ECO:0000313" key="4">
    <source>
        <dbReference type="Proteomes" id="UP000094444"/>
    </source>
</evidence>
<feature type="chain" id="PRO_5015170030" description="Secreted protein" evidence="2">
    <location>
        <begin position="22"/>
        <end position="114"/>
    </location>
</feature>
<dbReference type="EMBL" id="MAVT02000671">
    <property type="protein sequence ID" value="POS74177.1"/>
    <property type="molecule type" value="Genomic_DNA"/>
</dbReference>
<name>A0A2P5HV97_DIAHE</name>
<sequence>MVAILTIVIPILGFLTASVLSAPLSAEEFENQGVWGPTAVWYWRCLSPFIVEASWDLEHWRPSSVCLDGTCCSILADGPLCTKEVCKLVSKEEGKPEGQDPLAVTGGRSPSRAT</sequence>
<evidence type="ECO:0000256" key="2">
    <source>
        <dbReference type="SAM" id="SignalP"/>
    </source>
</evidence>
<dbReference type="OrthoDB" id="5181745at2759"/>
<evidence type="ECO:0000256" key="1">
    <source>
        <dbReference type="SAM" id="MobiDB-lite"/>
    </source>
</evidence>
<dbReference type="InParanoid" id="A0A2P5HV97"/>
<dbReference type="Proteomes" id="UP000094444">
    <property type="component" value="Unassembled WGS sequence"/>
</dbReference>
<keyword evidence="4" id="KW-1185">Reference proteome</keyword>
<evidence type="ECO:0008006" key="5">
    <source>
        <dbReference type="Google" id="ProtNLM"/>
    </source>
</evidence>
<gene>
    <name evidence="3" type="ORF">DHEL01_v207430</name>
</gene>